<evidence type="ECO:0000256" key="4">
    <source>
        <dbReference type="ARBA" id="ARBA00022679"/>
    </source>
</evidence>
<dbReference type="SUPFAM" id="SSF56112">
    <property type="entry name" value="Protein kinase-like (PK-like)"/>
    <property type="match status" value="1"/>
</dbReference>
<dbReference type="Proteomes" id="UP000217154">
    <property type="component" value="Chromosome"/>
</dbReference>
<dbReference type="GO" id="GO:0008910">
    <property type="term" value="F:kanamycin kinase activity"/>
    <property type="evidence" value="ECO:0007669"/>
    <property type="project" value="UniProtKB-EC"/>
</dbReference>
<evidence type="ECO:0000313" key="15">
    <source>
        <dbReference type="EMBL" id="ATA55407.1"/>
    </source>
</evidence>
<evidence type="ECO:0000256" key="1">
    <source>
        <dbReference type="ARBA" id="ARBA00006219"/>
    </source>
</evidence>
<dbReference type="InterPro" id="IPR024165">
    <property type="entry name" value="Kan/Strep_kinase"/>
</dbReference>
<accession>A0A250DM05</accession>
<keyword evidence="4 10" id="KW-0808">Transferase</keyword>
<keyword evidence="5 10" id="KW-0547">Nucleotide-binding</keyword>
<keyword evidence="12" id="KW-0479">Metal-binding</keyword>
<dbReference type="InterPro" id="IPR011009">
    <property type="entry name" value="Kinase-like_dom_sf"/>
</dbReference>
<evidence type="ECO:0000256" key="3">
    <source>
        <dbReference type="ARBA" id="ARBA00017903"/>
    </source>
</evidence>
<dbReference type="Gene3D" id="3.30.200.20">
    <property type="entry name" value="Phosphorylase Kinase, domain 1"/>
    <property type="match status" value="1"/>
</dbReference>
<dbReference type="NCBIfam" id="NF032896">
    <property type="entry name" value="APH_3pp"/>
    <property type="match status" value="1"/>
</dbReference>
<evidence type="ECO:0000256" key="10">
    <source>
        <dbReference type="PIRNR" id="PIRNR000706"/>
    </source>
</evidence>
<reference evidence="15 16" key="1">
    <citation type="submission" date="2017-09" db="EMBL/GenBank/DDBJ databases">
        <title>The diverse metabolic capabilities of V. boronicumulans make it an excellent choice for continued studies on novel biodegradation.</title>
        <authorList>
            <person name="Sun S."/>
        </authorList>
    </citation>
    <scope>NUCLEOTIDE SEQUENCE [LARGE SCALE GENOMIC DNA]</scope>
    <source>
        <strain evidence="15 16">J1</strain>
    </source>
</reference>
<evidence type="ECO:0000256" key="7">
    <source>
        <dbReference type="ARBA" id="ARBA00022840"/>
    </source>
</evidence>
<feature type="binding site" evidence="12">
    <location>
        <position position="191"/>
    </location>
    <ligand>
        <name>Mg(2+)</name>
        <dbReference type="ChEBI" id="CHEBI:18420"/>
    </ligand>
</feature>
<dbReference type="AlphaFoldDB" id="A0A250DM05"/>
<keyword evidence="12" id="KW-0460">Magnesium</keyword>
<dbReference type="PIRSF" id="PIRSF000706">
    <property type="entry name" value="Kanamycin_kin"/>
    <property type="match status" value="1"/>
</dbReference>
<dbReference type="KEGG" id="vbo:CKY39_20925"/>
<evidence type="ECO:0000256" key="11">
    <source>
        <dbReference type="PIRSR" id="PIRSR000706-1"/>
    </source>
</evidence>
<dbReference type="InterPro" id="IPR002575">
    <property type="entry name" value="Aminoglycoside_PTrfase"/>
</dbReference>
<feature type="domain" description="Aminoglycoside phosphotransferase" evidence="14">
    <location>
        <begin position="16"/>
        <end position="257"/>
    </location>
</feature>
<proteinExistence type="inferred from homology"/>
<evidence type="ECO:0000256" key="12">
    <source>
        <dbReference type="PIRSR" id="PIRSR000706-2"/>
    </source>
</evidence>
<protein>
    <recommendedName>
        <fullName evidence="3">Aminoglycoside 3'-phosphotransferase</fullName>
        <ecNumber evidence="2">2.7.1.95</ecNumber>
    </recommendedName>
</protein>
<keyword evidence="8 10" id="KW-0046">Antibiotic resistance</keyword>
<evidence type="ECO:0000256" key="9">
    <source>
        <dbReference type="ARBA" id="ARBA00048925"/>
    </source>
</evidence>
<keyword evidence="7 10" id="KW-0067">ATP-binding</keyword>
<sequence>MGTVEQLLPRLPAGTTWTPASEGESGDAVFRRSDGAAFAKVSLGAGAAQLDEERRRTEWLAPYNVGSARVLDWRATPEGACLVTAAVPGVPASDLPAAELLRAWPSMARRLRALHEIPAGECPFARPLSAIFDRAADVVARGAVNPEFLDPDQQDVPPPLLLARLQADLPHRLAQEAQDRVVCHGDACLPNFLVDPQTLQCTGLIDVGRLGTADRYVDLSLLLGNARESWRDAADARAAHALLFAQLGIDAPDDGRLDFYLRLDPLTWG</sequence>
<dbReference type="InterPro" id="IPR051678">
    <property type="entry name" value="AGP_Transferase"/>
</dbReference>
<keyword evidence="6 10" id="KW-0418">Kinase</keyword>
<evidence type="ECO:0000256" key="8">
    <source>
        <dbReference type="ARBA" id="ARBA00023251"/>
    </source>
</evidence>
<evidence type="ECO:0000256" key="13">
    <source>
        <dbReference type="SAM" id="MobiDB-lite"/>
    </source>
</evidence>
<organism evidence="15 16">
    <name type="scientific">Variovorax boronicumulans</name>
    <dbReference type="NCBI Taxonomy" id="436515"/>
    <lineage>
        <taxon>Bacteria</taxon>
        <taxon>Pseudomonadati</taxon>
        <taxon>Pseudomonadota</taxon>
        <taxon>Betaproteobacteria</taxon>
        <taxon>Burkholderiales</taxon>
        <taxon>Comamonadaceae</taxon>
        <taxon>Variovorax</taxon>
    </lineage>
</organism>
<evidence type="ECO:0000256" key="5">
    <source>
        <dbReference type="ARBA" id="ARBA00022741"/>
    </source>
</evidence>
<dbReference type="EC" id="2.7.1.95" evidence="2"/>
<comment type="catalytic activity">
    <reaction evidence="9">
        <text>kanamycin A + ATP = kanamycin 3'-phosphate + ADP + H(+)</text>
        <dbReference type="Rhea" id="RHEA:24256"/>
        <dbReference type="ChEBI" id="CHEBI:15378"/>
        <dbReference type="ChEBI" id="CHEBI:30616"/>
        <dbReference type="ChEBI" id="CHEBI:57909"/>
        <dbReference type="ChEBI" id="CHEBI:58214"/>
        <dbReference type="ChEBI" id="CHEBI:456216"/>
        <dbReference type="EC" id="2.7.1.95"/>
    </reaction>
</comment>
<evidence type="ECO:0000256" key="2">
    <source>
        <dbReference type="ARBA" id="ARBA00012193"/>
    </source>
</evidence>
<dbReference type="GO" id="GO:0005524">
    <property type="term" value="F:ATP binding"/>
    <property type="evidence" value="ECO:0007669"/>
    <property type="project" value="UniProtKB-KW"/>
</dbReference>
<evidence type="ECO:0000256" key="6">
    <source>
        <dbReference type="ARBA" id="ARBA00022777"/>
    </source>
</evidence>
<evidence type="ECO:0000259" key="14">
    <source>
        <dbReference type="Pfam" id="PF01636"/>
    </source>
</evidence>
<dbReference type="Gene3D" id="3.90.1200.10">
    <property type="match status" value="1"/>
</dbReference>
<dbReference type="PANTHER" id="PTHR21310:SF41">
    <property type="entry name" value="3'-PHOSPHOTRANSFERASE, PUTATIVE-RELATED"/>
    <property type="match status" value="1"/>
</dbReference>
<dbReference type="EMBL" id="CP023284">
    <property type="protein sequence ID" value="ATA55407.1"/>
    <property type="molecule type" value="Genomic_DNA"/>
</dbReference>
<feature type="region of interest" description="Disordered" evidence="13">
    <location>
        <begin position="1"/>
        <end position="25"/>
    </location>
</feature>
<dbReference type="GO" id="GO:0046872">
    <property type="term" value="F:metal ion binding"/>
    <property type="evidence" value="ECO:0007669"/>
    <property type="project" value="UniProtKB-KW"/>
</dbReference>
<dbReference type="PANTHER" id="PTHR21310">
    <property type="entry name" value="AMINOGLYCOSIDE PHOSPHOTRANSFERASE-RELATED-RELATED"/>
    <property type="match status" value="1"/>
</dbReference>
<dbReference type="Pfam" id="PF01636">
    <property type="entry name" value="APH"/>
    <property type="match status" value="1"/>
</dbReference>
<evidence type="ECO:0000313" key="16">
    <source>
        <dbReference type="Proteomes" id="UP000217154"/>
    </source>
</evidence>
<dbReference type="CDD" id="cd05150">
    <property type="entry name" value="APH"/>
    <property type="match status" value="1"/>
</dbReference>
<gene>
    <name evidence="15" type="ORF">CKY39_20925</name>
</gene>
<name>A0A250DM05_9BURK</name>
<comment type="similarity">
    <text evidence="1 10">Belongs to the aminoglycoside phosphotransferase family.</text>
</comment>
<feature type="active site" description="Proton acceptor" evidence="11">
    <location>
        <position position="186"/>
    </location>
</feature>
<dbReference type="RefSeq" id="WP_095745776.1">
    <property type="nucleotide sequence ID" value="NZ_CP023284.1"/>
</dbReference>
<feature type="binding site" evidence="12">
    <location>
        <position position="206"/>
    </location>
    <ligand>
        <name>Mg(2+)</name>
        <dbReference type="ChEBI" id="CHEBI:18420"/>
    </ligand>
</feature>
<dbReference type="GO" id="GO:0046677">
    <property type="term" value="P:response to antibiotic"/>
    <property type="evidence" value="ECO:0007669"/>
    <property type="project" value="UniProtKB-KW"/>
</dbReference>